<name>A0ABV4AUN6_9GAMM</name>
<keyword evidence="1" id="KW-0732">Signal</keyword>
<evidence type="ECO:0000313" key="2">
    <source>
        <dbReference type="EMBL" id="MEY2183099.1"/>
    </source>
</evidence>
<reference evidence="2 3" key="1">
    <citation type="submission" date="2024-07" db="EMBL/GenBank/DDBJ databases">
        <title>Molecular mechanisms and environmental adaptations of flagellar loss and biofilm growth of Rhodanobacter under environmental stress.</title>
        <authorList>
            <person name="Chen M."/>
        </authorList>
    </citation>
    <scope>NUCLEOTIDE SEQUENCE [LARGE SCALE GENOMIC DNA]</scope>
    <source>
        <strain evidence="2 3">RS22</strain>
    </source>
</reference>
<evidence type="ECO:0000313" key="3">
    <source>
        <dbReference type="Proteomes" id="UP001562159"/>
    </source>
</evidence>
<dbReference type="EMBL" id="JBGBPY010000001">
    <property type="protein sequence ID" value="MEY2183099.1"/>
    <property type="molecule type" value="Genomic_DNA"/>
</dbReference>
<proteinExistence type="predicted"/>
<comment type="caution">
    <text evidence="2">The sequence shown here is derived from an EMBL/GenBank/DDBJ whole genome shotgun (WGS) entry which is preliminary data.</text>
</comment>
<evidence type="ECO:0008006" key="4">
    <source>
        <dbReference type="Google" id="ProtNLM"/>
    </source>
</evidence>
<feature type="signal peptide" evidence="1">
    <location>
        <begin position="1"/>
        <end position="20"/>
    </location>
</feature>
<feature type="chain" id="PRO_5045808019" description="Lipoprotein" evidence="1">
    <location>
        <begin position="21"/>
        <end position="150"/>
    </location>
</feature>
<gene>
    <name evidence="2" type="ORF">AB7878_11800</name>
</gene>
<accession>A0ABV4AUN6</accession>
<keyword evidence="3" id="KW-1185">Reference proteome</keyword>
<sequence>MNGAQVLVALAALVSLVGCANTGAVKPPTWLSGSYEGTLSAPAAVGCGLPSMLEPFTWTISVDGDDFLLVSKSPYGNTFTFKSKLRSEGEHWLLSGSLETTSKSLGNGTFVGRLYAADHGVIFAHSVQSATNPDCHEEGAALAGARDRRT</sequence>
<evidence type="ECO:0000256" key="1">
    <source>
        <dbReference type="SAM" id="SignalP"/>
    </source>
</evidence>
<dbReference type="Proteomes" id="UP001562159">
    <property type="component" value="Unassembled WGS sequence"/>
</dbReference>
<organism evidence="2 3">
    <name type="scientific">Rhodanobacter humi</name>
    <dbReference type="NCBI Taxonomy" id="1888173"/>
    <lineage>
        <taxon>Bacteria</taxon>
        <taxon>Pseudomonadati</taxon>
        <taxon>Pseudomonadota</taxon>
        <taxon>Gammaproteobacteria</taxon>
        <taxon>Lysobacterales</taxon>
        <taxon>Rhodanobacteraceae</taxon>
        <taxon>Rhodanobacter</taxon>
    </lineage>
</organism>
<protein>
    <recommendedName>
        <fullName evidence="4">Lipoprotein</fullName>
    </recommendedName>
</protein>